<sequence>MQTPATGSTRLFEVPDLLGPSVAPAAPPNGSSTSHPIVLESDNEDQEENALDLDLKL</sequence>
<evidence type="ECO:0000256" key="1">
    <source>
        <dbReference type="SAM" id="MobiDB-lite"/>
    </source>
</evidence>
<reference evidence="2" key="1">
    <citation type="journal article" date="2016" name="Nat. Genet.">
        <title>A high-quality carrot genome assembly provides new insights into carotenoid accumulation and asterid genome evolution.</title>
        <authorList>
            <person name="Iorizzo M."/>
            <person name="Ellison S."/>
            <person name="Senalik D."/>
            <person name="Zeng P."/>
            <person name="Satapoomin P."/>
            <person name="Huang J."/>
            <person name="Bowman M."/>
            <person name="Iovene M."/>
            <person name="Sanseverino W."/>
            <person name="Cavagnaro P."/>
            <person name="Yildiz M."/>
            <person name="Macko-Podgorni A."/>
            <person name="Moranska E."/>
            <person name="Grzebelus E."/>
            <person name="Grzebelus D."/>
            <person name="Ashrafi H."/>
            <person name="Zheng Z."/>
            <person name="Cheng S."/>
            <person name="Spooner D."/>
            <person name="Van Deynze A."/>
            <person name="Simon P."/>
        </authorList>
    </citation>
    <scope>NUCLEOTIDE SEQUENCE</scope>
    <source>
        <tissue evidence="2">Leaf</tissue>
    </source>
</reference>
<keyword evidence="3" id="KW-1185">Reference proteome</keyword>
<proteinExistence type="predicted"/>
<gene>
    <name evidence="2" type="ORF">DCAR_0311733</name>
</gene>
<evidence type="ECO:0000313" key="3">
    <source>
        <dbReference type="Proteomes" id="UP000077755"/>
    </source>
</evidence>
<organism evidence="2 3">
    <name type="scientific">Daucus carota subsp. sativus</name>
    <name type="common">Carrot</name>
    <dbReference type="NCBI Taxonomy" id="79200"/>
    <lineage>
        <taxon>Eukaryota</taxon>
        <taxon>Viridiplantae</taxon>
        <taxon>Streptophyta</taxon>
        <taxon>Embryophyta</taxon>
        <taxon>Tracheophyta</taxon>
        <taxon>Spermatophyta</taxon>
        <taxon>Magnoliopsida</taxon>
        <taxon>eudicotyledons</taxon>
        <taxon>Gunneridae</taxon>
        <taxon>Pentapetalae</taxon>
        <taxon>asterids</taxon>
        <taxon>campanulids</taxon>
        <taxon>Apiales</taxon>
        <taxon>Apiaceae</taxon>
        <taxon>Apioideae</taxon>
        <taxon>Scandiceae</taxon>
        <taxon>Daucinae</taxon>
        <taxon>Daucus</taxon>
        <taxon>Daucus sect. Daucus</taxon>
    </lineage>
</organism>
<name>A0A166ANI5_DAUCS</name>
<dbReference type="Proteomes" id="UP000077755">
    <property type="component" value="Chromosome 3"/>
</dbReference>
<dbReference type="EMBL" id="CP093345">
    <property type="protein sequence ID" value="WOG92464.1"/>
    <property type="molecule type" value="Genomic_DNA"/>
</dbReference>
<dbReference type="Gramene" id="KZN01550">
    <property type="protein sequence ID" value="KZN01550"/>
    <property type="gene ID" value="DCAR_010304"/>
</dbReference>
<feature type="region of interest" description="Disordered" evidence="1">
    <location>
        <begin position="1"/>
        <end position="57"/>
    </location>
</feature>
<protein>
    <submittedName>
        <fullName evidence="2">Uncharacterized protein</fullName>
    </submittedName>
</protein>
<dbReference type="AlphaFoldDB" id="A0A166ANI5"/>
<evidence type="ECO:0000313" key="2">
    <source>
        <dbReference type="EMBL" id="WOG92464.1"/>
    </source>
</evidence>
<feature type="compositionally biased region" description="Acidic residues" evidence="1">
    <location>
        <begin position="41"/>
        <end position="51"/>
    </location>
</feature>
<reference evidence="2" key="2">
    <citation type="submission" date="2022-03" db="EMBL/GenBank/DDBJ databases">
        <title>Draft title - Genomic analysis of global carrot germplasm unveils the trajectory of domestication and the origin of high carotenoid orange carrot.</title>
        <authorList>
            <person name="Iorizzo M."/>
            <person name="Ellison S."/>
            <person name="Senalik D."/>
            <person name="Macko-Podgorni A."/>
            <person name="Grzebelus D."/>
            <person name="Bostan H."/>
            <person name="Rolling W."/>
            <person name="Curaba J."/>
            <person name="Simon P."/>
        </authorList>
    </citation>
    <scope>NUCLEOTIDE SEQUENCE</scope>
    <source>
        <tissue evidence="2">Leaf</tissue>
    </source>
</reference>
<accession>A0A166ANI5</accession>